<evidence type="ECO:0000256" key="1">
    <source>
        <dbReference type="ARBA" id="ARBA00004141"/>
    </source>
</evidence>
<dbReference type="AlphaFoldDB" id="A0A3S0A0U4"/>
<sequence length="95" mass="10156">MSITQWYLMVAVGLIAVGLTRFLLVRDRVARLVAMNVLGSGALLLLIALAARQEPADPVLTALVITGLVITVAFTGVGAVLIRRIEGVHEEDEHP</sequence>
<keyword evidence="7" id="KW-1185">Reference proteome</keyword>
<protein>
    <recommendedName>
        <fullName evidence="8">Sodium:proton antiporter</fullName>
    </recommendedName>
</protein>
<keyword evidence="3 5" id="KW-1133">Transmembrane helix</keyword>
<dbReference type="Gene3D" id="1.10.287.3510">
    <property type="match status" value="1"/>
</dbReference>
<evidence type="ECO:0000313" key="7">
    <source>
        <dbReference type="Proteomes" id="UP000274907"/>
    </source>
</evidence>
<feature type="transmembrane region" description="Helical" evidence="5">
    <location>
        <begin position="59"/>
        <end position="82"/>
    </location>
</feature>
<dbReference type="Proteomes" id="UP000274907">
    <property type="component" value="Unassembled WGS sequence"/>
</dbReference>
<evidence type="ECO:0008006" key="8">
    <source>
        <dbReference type="Google" id="ProtNLM"/>
    </source>
</evidence>
<dbReference type="EMBL" id="RXHJ01000004">
    <property type="protein sequence ID" value="RSZ64780.1"/>
    <property type="molecule type" value="Genomic_DNA"/>
</dbReference>
<gene>
    <name evidence="6" type="ORF">EAH68_04050</name>
</gene>
<name>A0A3S0A0U4_9CORY</name>
<dbReference type="GO" id="GO:0016020">
    <property type="term" value="C:membrane"/>
    <property type="evidence" value="ECO:0007669"/>
    <property type="project" value="UniProtKB-SubCell"/>
</dbReference>
<organism evidence="6 7">
    <name type="scientific">Corynebacterium hylobatis</name>
    <dbReference type="NCBI Taxonomy" id="1859290"/>
    <lineage>
        <taxon>Bacteria</taxon>
        <taxon>Bacillati</taxon>
        <taxon>Actinomycetota</taxon>
        <taxon>Actinomycetes</taxon>
        <taxon>Mycobacteriales</taxon>
        <taxon>Corynebacteriaceae</taxon>
        <taxon>Corynebacterium</taxon>
    </lineage>
</organism>
<feature type="transmembrane region" description="Helical" evidence="5">
    <location>
        <begin position="32"/>
        <end position="53"/>
    </location>
</feature>
<keyword evidence="4 5" id="KW-0472">Membrane</keyword>
<evidence type="ECO:0000313" key="6">
    <source>
        <dbReference type="EMBL" id="RSZ64780.1"/>
    </source>
</evidence>
<accession>A0A3S0A0U4</accession>
<keyword evidence="2 5" id="KW-0812">Transmembrane</keyword>
<dbReference type="Pfam" id="PF00420">
    <property type="entry name" value="Oxidored_q2"/>
    <property type="match status" value="1"/>
</dbReference>
<proteinExistence type="predicted"/>
<evidence type="ECO:0000256" key="2">
    <source>
        <dbReference type="ARBA" id="ARBA00022692"/>
    </source>
</evidence>
<evidence type="ECO:0000256" key="4">
    <source>
        <dbReference type="ARBA" id="ARBA00023136"/>
    </source>
</evidence>
<feature type="transmembrane region" description="Helical" evidence="5">
    <location>
        <begin position="6"/>
        <end position="25"/>
    </location>
</feature>
<dbReference type="RefSeq" id="WP_126120046.1">
    <property type="nucleotide sequence ID" value="NZ_RXHJ01000004.1"/>
</dbReference>
<evidence type="ECO:0000256" key="5">
    <source>
        <dbReference type="SAM" id="Phobius"/>
    </source>
</evidence>
<reference evidence="6 7" key="1">
    <citation type="submission" date="2018-12" db="EMBL/GenBank/DDBJ databases">
        <title>YIM 101343 draft genome.</title>
        <authorList>
            <person name="Chen X."/>
        </authorList>
    </citation>
    <scope>NUCLEOTIDE SEQUENCE [LARGE SCALE GENOMIC DNA]</scope>
    <source>
        <strain evidence="6 7">YIM 101343</strain>
    </source>
</reference>
<comment type="subcellular location">
    <subcellularLocation>
        <location evidence="1">Membrane</location>
        <topology evidence="1">Multi-pass membrane protein</topology>
    </subcellularLocation>
</comment>
<dbReference type="InterPro" id="IPR039428">
    <property type="entry name" value="NUOK/Mnh_C1-like"/>
</dbReference>
<evidence type="ECO:0000256" key="3">
    <source>
        <dbReference type="ARBA" id="ARBA00022989"/>
    </source>
</evidence>
<dbReference type="OrthoDB" id="1494613at2"/>
<comment type="caution">
    <text evidence="6">The sequence shown here is derived from an EMBL/GenBank/DDBJ whole genome shotgun (WGS) entry which is preliminary data.</text>
</comment>